<dbReference type="RefSeq" id="XP_026618538.1">
    <property type="nucleotide sequence ID" value="XM_026763186.1"/>
</dbReference>
<evidence type="ECO:0000259" key="2">
    <source>
        <dbReference type="SMART" id="SM01017"/>
    </source>
</evidence>
<gene>
    <name evidence="3" type="ORF">CDV56_109567</name>
</gene>
<proteinExistence type="predicted"/>
<dbReference type="GeneID" id="38131541"/>
<name>A0A397I072_ASPTH</name>
<feature type="region of interest" description="Disordered" evidence="1">
    <location>
        <begin position="234"/>
        <end position="304"/>
    </location>
</feature>
<dbReference type="OrthoDB" id="2238745at2759"/>
<dbReference type="AlphaFoldDB" id="A0A397I072"/>
<accession>A0A397I072</accession>
<reference evidence="3" key="1">
    <citation type="submission" date="2018-08" db="EMBL/GenBank/DDBJ databases">
        <title>Draft genome sequence of azole-resistant Aspergillus thermomutatus (Neosartorya pseudofischeri) strain HMR AF 39, isolated from a human nasal aspirate.</title>
        <authorList>
            <person name="Parent-Michaud M."/>
            <person name="Dufresne P.J."/>
            <person name="Fournier E."/>
            <person name="Martineau C."/>
            <person name="Moreira S."/>
            <person name="Perkins V."/>
            <person name="De Repentigny L."/>
            <person name="Dufresne S.F."/>
        </authorList>
    </citation>
    <scope>NUCLEOTIDE SEQUENCE [LARGE SCALE GENOMIC DNA]</scope>
    <source>
        <strain evidence="3">HMR AF 39</strain>
    </source>
</reference>
<comment type="caution">
    <text evidence="3">The sequence shown here is derived from an EMBL/GenBank/DDBJ whole genome shotgun (WGS) entry which is preliminary data.</text>
</comment>
<protein>
    <recommendedName>
        <fullName evidence="2">Arrestin C-terminal-like domain-containing protein</fullName>
    </recommendedName>
</protein>
<dbReference type="Proteomes" id="UP000215305">
    <property type="component" value="Unassembled WGS sequence"/>
</dbReference>
<dbReference type="STRING" id="41047.A0A397I072"/>
<feature type="non-terminal residue" evidence="3">
    <location>
        <position position="304"/>
    </location>
</feature>
<keyword evidence="4" id="KW-1185">Reference proteome</keyword>
<dbReference type="EMBL" id="NKHU02000008">
    <property type="protein sequence ID" value="RHZ67186.1"/>
    <property type="molecule type" value="Genomic_DNA"/>
</dbReference>
<dbReference type="InterPro" id="IPR011022">
    <property type="entry name" value="Arrestin_C-like"/>
</dbReference>
<dbReference type="SMART" id="SM01017">
    <property type="entry name" value="Arrestin_C"/>
    <property type="match status" value="1"/>
</dbReference>
<dbReference type="VEuPathDB" id="FungiDB:CDV56_109567"/>
<feature type="domain" description="Arrestin C-terminal-like" evidence="2">
    <location>
        <begin position="30"/>
        <end position="197"/>
    </location>
</feature>
<sequence length="304" mass="33435">MVSQLDVPVVRLPAENSLELIEPILFSRKWREQLHYDVCVFGKCFTLGSRIPMRVKLTPLVDLECHWIRLPARKVLLFEKQAGLASYSTYPGSTMRIMTDEGTVCPSGTQPANLLGKASETSEIKLEVQLPRCPEMRTKEKRQSLHFSTKGGDPEVNHWIQLVLCLSTKGKDGMGSSKPRPVELTIESPFTILSCKATPANIYVPPYAVERDIGVSPSQEGQCGCGGIARSMSLASRHEAEAPETESIDNSTSIKAQLPGDITRPLSLDSSANGIKQPARAHLPDWDLPPDGFLPRTAPYGSRQ</sequence>
<evidence type="ECO:0000313" key="3">
    <source>
        <dbReference type="EMBL" id="RHZ67186.1"/>
    </source>
</evidence>
<evidence type="ECO:0000313" key="4">
    <source>
        <dbReference type="Proteomes" id="UP000215305"/>
    </source>
</evidence>
<organism evidence="3 4">
    <name type="scientific">Aspergillus thermomutatus</name>
    <name type="common">Neosartorya pseudofischeri</name>
    <dbReference type="NCBI Taxonomy" id="41047"/>
    <lineage>
        <taxon>Eukaryota</taxon>
        <taxon>Fungi</taxon>
        <taxon>Dikarya</taxon>
        <taxon>Ascomycota</taxon>
        <taxon>Pezizomycotina</taxon>
        <taxon>Eurotiomycetes</taxon>
        <taxon>Eurotiomycetidae</taxon>
        <taxon>Eurotiales</taxon>
        <taxon>Aspergillaceae</taxon>
        <taxon>Aspergillus</taxon>
        <taxon>Aspergillus subgen. Fumigati</taxon>
    </lineage>
</organism>
<evidence type="ECO:0000256" key="1">
    <source>
        <dbReference type="SAM" id="MobiDB-lite"/>
    </source>
</evidence>